<dbReference type="GO" id="GO:0005789">
    <property type="term" value="C:endoplasmic reticulum membrane"/>
    <property type="evidence" value="ECO:0007669"/>
    <property type="project" value="UniProtKB-SubCell"/>
</dbReference>
<evidence type="ECO:0000256" key="10">
    <source>
        <dbReference type="ARBA" id="ARBA00023136"/>
    </source>
</evidence>
<evidence type="ECO:0000256" key="12">
    <source>
        <dbReference type="ARBA" id="ARBA00038168"/>
    </source>
</evidence>
<evidence type="ECO:0000256" key="7">
    <source>
        <dbReference type="ARBA" id="ARBA00022848"/>
    </source>
</evidence>
<evidence type="ECO:0000256" key="5">
    <source>
        <dbReference type="ARBA" id="ARBA00022723"/>
    </source>
</evidence>
<dbReference type="Pfam" id="PF00173">
    <property type="entry name" value="Cyt-b5"/>
    <property type="match status" value="1"/>
</dbReference>
<feature type="transmembrane region" description="Helical" evidence="14">
    <location>
        <begin position="92"/>
        <end position="110"/>
    </location>
</feature>
<dbReference type="SUPFAM" id="SSF55856">
    <property type="entry name" value="Cytochrome b5-like heme/steroid binding domain"/>
    <property type="match status" value="1"/>
</dbReference>
<evidence type="ECO:0000256" key="13">
    <source>
        <dbReference type="ARBA" id="ARBA00039806"/>
    </source>
</evidence>
<evidence type="ECO:0000313" key="16">
    <source>
        <dbReference type="EMBL" id="KAL0829064.1"/>
    </source>
</evidence>
<keyword evidence="4 14" id="KW-0812">Transmembrane</keyword>
<dbReference type="InterPro" id="IPR001199">
    <property type="entry name" value="Cyt_B5-like_heme/steroid-bd"/>
</dbReference>
<evidence type="ECO:0000256" key="2">
    <source>
        <dbReference type="ARBA" id="ARBA00022448"/>
    </source>
</evidence>
<dbReference type="Gene3D" id="3.10.120.10">
    <property type="entry name" value="Cytochrome b5-like heme/steroid binding domain"/>
    <property type="match status" value="1"/>
</dbReference>
<evidence type="ECO:0000259" key="15">
    <source>
        <dbReference type="PROSITE" id="PS50255"/>
    </source>
</evidence>
<evidence type="ECO:0000256" key="3">
    <source>
        <dbReference type="ARBA" id="ARBA00022617"/>
    </source>
</evidence>
<protein>
    <recommendedName>
        <fullName evidence="13">Cytochrome b5</fullName>
    </recommendedName>
</protein>
<dbReference type="PRINTS" id="PR00363">
    <property type="entry name" value="CYTOCHROMEB5"/>
</dbReference>
<proteinExistence type="inferred from homology"/>
<keyword evidence="8" id="KW-0249">Electron transport</keyword>
<keyword evidence="5 14" id="KW-0479">Metal-binding</keyword>
<feature type="domain" description="Cytochrome b5 heme-binding" evidence="15">
    <location>
        <begin position="2"/>
        <end position="78"/>
    </location>
</feature>
<dbReference type="GO" id="GO:0020037">
    <property type="term" value="F:heme binding"/>
    <property type="evidence" value="ECO:0007669"/>
    <property type="project" value="UniProtKB-UniRule"/>
</dbReference>
<dbReference type="InterPro" id="IPR036400">
    <property type="entry name" value="Cyt_B5-like_heme/steroid_sf"/>
</dbReference>
<evidence type="ECO:0000256" key="6">
    <source>
        <dbReference type="ARBA" id="ARBA00022824"/>
    </source>
</evidence>
<comment type="caution">
    <text evidence="16">The sequence shown here is derived from an EMBL/GenBank/DDBJ whole genome shotgun (WGS) entry which is preliminary data.</text>
</comment>
<dbReference type="InterPro" id="IPR018506">
    <property type="entry name" value="Cyt_B5_heme-BS"/>
</dbReference>
<dbReference type="AlphaFoldDB" id="A0ABD0STQ4"/>
<keyword evidence="9 14" id="KW-0408">Iron</keyword>
<evidence type="ECO:0000256" key="1">
    <source>
        <dbReference type="ARBA" id="ARBA00004131"/>
    </source>
</evidence>
<keyword evidence="10 14" id="KW-0472">Membrane</keyword>
<dbReference type="GO" id="GO:0046872">
    <property type="term" value="F:metal ion binding"/>
    <property type="evidence" value="ECO:0007669"/>
    <property type="project" value="UniProtKB-UniRule"/>
</dbReference>
<dbReference type="EMBL" id="JBEDNZ010000015">
    <property type="protein sequence ID" value="KAL0829064.1"/>
    <property type="molecule type" value="Genomic_DNA"/>
</dbReference>
<sequence length="115" mass="12821">MTAEISFKEVKKHKSKKSLWMVIHNDVYDVTKFLEEHPGGEETLLENAGKDASQAFEDVGHSEDARELLKKYKIGTLPAADKRKDIPLNCNTLKWALLALAGAIVIGIVLKKTMT</sequence>
<evidence type="ECO:0000256" key="9">
    <source>
        <dbReference type="ARBA" id="ARBA00023004"/>
    </source>
</evidence>
<keyword evidence="14" id="KW-1133">Transmembrane helix</keyword>
<dbReference type="PANTHER" id="PTHR19359:SF150">
    <property type="entry name" value="CYTOCHROME B5"/>
    <property type="match status" value="1"/>
</dbReference>
<keyword evidence="6" id="KW-0256">Endoplasmic reticulum</keyword>
<comment type="similarity">
    <text evidence="12 14">Belongs to the cytochrome b5 family.</text>
</comment>
<evidence type="ECO:0000256" key="4">
    <source>
        <dbReference type="ARBA" id="ARBA00022692"/>
    </source>
</evidence>
<dbReference type="SMART" id="SM01117">
    <property type="entry name" value="Cyt-b5"/>
    <property type="match status" value="1"/>
</dbReference>
<accession>A0ABD0STQ4</accession>
<dbReference type="InterPro" id="IPR050668">
    <property type="entry name" value="Cytochrome_b5"/>
</dbReference>
<dbReference type="FunFam" id="3.10.120.10:FF:000002">
    <property type="entry name" value="Cytochrome b5 type B"/>
    <property type="match status" value="1"/>
</dbReference>
<name>A0ABD0STQ4_LOXSC</name>
<keyword evidence="3 14" id="KW-0349">Heme</keyword>
<gene>
    <name evidence="16" type="ORF">ABMA28_003928</name>
</gene>
<evidence type="ECO:0000256" key="11">
    <source>
        <dbReference type="ARBA" id="ARBA00037877"/>
    </source>
</evidence>
<dbReference type="Proteomes" id="UP001549921">
    <property type="component" value="Unassembled WGS sequence"/>
</dbReference>
<keyword evidence="7" id="KW-0492">Microsome</keyword>
<evidence type="ECO:0000256" key="8">
    <source>
        <dbReference type="ARBA" id="ARBA00022982"/>
    </source>
</evidence>
<dbReference type="PROSITE" id="PS00191">
    <property type="entry name" value="CYTOCHROME_B5_1"/>
    <property type="match status" value="1"/>
</dbReference>
<organism evidence="16 17">
    <name type="scientific">Loxostege sticticalis</name>
    <name type="common">Beet webworm moth</name>
    <dbReference type="NCBI Taxonomy" id="481309"/>
    <lineage>
        <taxon>Eukaryota</taxon>
        <taxon>Metazoa</taxon>
        <taxon>Ecdysozoa</taxon>
        <taxon>Arthropoda</taxon>
        <taxon>Hexapoda</taxon>
        <taxon>Insecta</taxon>
        <taxon>Pterygota</taxon>
        <taxon>Neoptera</taxon>
        <taxon>Endopterygota</taxon>
        <taxon>Lepidoptera</taxon>
        <taxon>Glossata</taxon>
        <taxon>Ditrysia</taxon>
        <taxon>Pyraloidea</taxon>
        <taxon>Crambidae</taxon>
        <taxon>Pyraustinae</taxon>
        <taxon>Loxostege</taxon>
    </lineage>
</organism>
<dbReference type="PANTHER" id="PTHR19359">
    <property type="entry name" value="CYTOCHROME B5"/>
    <property type="match status" value="1"/>
</dbReference>
<comment type="subcellular location">
    <subcellularLocation>
        <location evidence="1">Endoplasmic reticulum membrane</location>
        <topology evidence="1">Single-pass membrane protein</topology>
        <orientation evidence="1">Cytoplasmic side</orientation>
    </subcellularLocation>
    <subcellularLocation>
        <location evidence="11">Microsome membrane</location>
        <topology evidence="11">Single-pass membrane protein</topology>
        <orientation evidence="11">Cytoplasmic side</orientation>
    </subcellularLocation>
</comment>
<evidence type="ECO:0000313" key="17">
    <source>
        <dbReference type="Proteomes" id="UP001549921"/>
    </source>
</evidence>
<dbReference type="PROSITE" id="PS50255">
    <property type="entry name" value="CYTOCHROME_B5_2"/>
    <property type="match status" value="1"/>
</dbReference>
<keyword evidence="2" id="KW-0813">Transport</keyword>
<reference evidence="16 17" key="1">
    <citation type="submission" date="2024-06" db="EMBL/GenBank/DDBJ databases">
        <title>A chromosome-level genome assembly of beet webworm, Loxostege sticticalis.</title>
        <authorList>
            <person name="Zhang Y."/>
        </authorList>
    </citation>
    <scope>NUCLEOTIDE SEQUENCE [LARGE SCALE GENOMIC DNA]</scope>
    <source>
        <strain evidence="16">AQ028</strain>
        <tissue evidence="16">Male pupae</tissue>
    </source>
</reference>
<evidence type="ECO:0000256" key="14">
    <source>
        <dbReference type="RuleBase" id="RU362121"/>
    </source>
</evidence>